<name>A0A9D1PJE5_9FIRM</name>
<organism evidence="1 2">
    <name type="scientific">Candidatus Butyricicoccus avistercoris</name>
    <dbReference type="NCBI Taxonomy" id="2838518"/>
    <lineage>
        <taxon>Bacteria</taxon>
        <taxon>Bacillati</taxon>
        <taxon>Bacillota</taxon>
        <taxon>Clostridia</taxon>
        <taxon>Eubacteriales</taxon>
        <taxon>Butyricicoccaceae</taxon>
        <taxon>Butyricicoccus</taxon>
    </lineage>
</organism>
<dbReference type="AlphaFoldDB" id="A0A9D1PJE5"/>
<reference evidence="1" key="2">
    <citation type="submission" date="2021-04" db="EMBL/GenBank/DDBJ databases">
        <authorList>
            <person name="Gilroy R."/>
        </authorList>
    </citation>
    <scope>NUCLEOTIDE SEQUENCE</scope>
    <source>
        <strain evidence="1">CHK193-4272</strain>
    </source>
</reference>
<comment type="caution">
    <text evidence="1">The sequence shown here is derived from an EMBL/GenBank/DDBJ whole genome shotgun (WGS) entry which is preliminary data.</text>
</comment>
<dbReference type="EMBL" id="DXIE01000046">
    <property type="protein sequence ID" value="HIV62750.1"/>
    <property type="molecule type" value="Genomic_DNA"/>
</dbReference>
<gene>
    <name evidence="1" type="ORF">H9746_07935</name>
</gene>
<evidence type="ECO:0000313" key="1">
    <source>
        <dbReference type="EMBL" id="HIV62750.1"/>
    </source>
</evidence>
<proteinExistence type="predicted"/>
<dbReference type="Proteomes" id="UP000886808">
    <property type="component" value="Unassembled WGS sequence"/>
</dbReference>
<evidence type="ECO:0000313" key="2">
    <source>
        <dbReference type="Proteomes" id="UP000886808"/>
    </source>
</evidence>
<protein>
    <submittedName>
        <fullName evidence="1">Uncharacterized protein</fullName>
    </submittedName>
</protein>
<accession>A0A9D1PJE5</accession>
<reference evidence="1" key="1">
    <citation type="journal article" date="2021" name="PeerJ">
        <title>Extensive microbial diversity within the chicken gut microbiome revealed by metagenomics and culture.</title>
        <authorList>
            <person name="Gilroy R."/>
            <person name="Ravi A."/>
            <person name="Getino M."/>
            <person name="Pursley I."/>
            <person name="Horton D.L."/>
            <person name="Alikhan N.F."/>
            <person name="Baker D."/>
            <person name="Gharbi K."/>
            <person name="Hall N."/>
            <person name="Watson M."/>
            <person name="Adriaenssens E.M."/>
            <person name="Foster-Nyarko E."/>
            <person name="Jarju S."/>
            <person name="Secka A."/>
            <person name="Antonio M."/>
            <person name="Oren A."/>
            <person name="Chaudhuri R.R."/>
            <person name="La Ragione R."/>
            <person name="Hildebrand F."/>
            <person name="Pallen M.J."/>
        </authorList>
    </citation>
    <scope>NUCLEOTIDE SEQUENCE</scope>
    <source>
        <strain evidence="1">CHK193-4272</strain>
    </source>
</reference>
<sequence>MIIFVAFLAYIAYQGMKNFQLRSLNMSIRKKDFDTVHKMADMATTRKFLGDYTCDLYQLRAYYLADDMSNFETKLKEMTKKDYPNNQDKKTFLEQYYHRFLIRKDREHAKLLLEQIKYLGDDFFTAYNEQAFYVMLDKSTDFIQPIIDEINSKKYYGFPLGVMLFMLAKQYEYLGDTENAQTYYENSKVCFHPKAIYVPVIEEIVKNNANRGDIS</sequence>